<keyword evidence="3" id="KW-1185">Reference proteome</keyword>
<sequence>MGPAAPALWAPHTECDVAFMANQALASMIGSHRSPPGEPIPAAVAVKDGAGVVEDGGGAGAEGGGGADAVGRGRTEAALARWRAEAAPTRWAEGGRRWRRHGAGDWRR</sequence>
<evidence type="ECO:0000256" key="1">
    <source>
        <dbReference type="SAM" id="MobiDB-lite"/>
    </source>
</evidence>
<evidence type="ECO:0000313" key="3">
    <source>
        <dbReference type="Proteomes" id="UP000006591"/>
    </source>
</evidence>
<evidence type="ECO:0000313" key="2">
    <source>
        <dbReference type="EnsemblPlants" id="ONIVA05G05230.1"/>
    </source>
</evidence>
<reference evidence="2" key="1">
    <citation type="submission" date="2015-04" db="UniProtKB">
        <authorList>
            <consortium name="EnsemblPlants"/>
        </authorList>
    </citation>
    <scope>IDENTIFICATION</scope>
    <source>
        <strain evidence="2">SL10</strain>
    </source>
</reference>
<organism evidence="2">
    <name type="scientific">Oryza nivara</name>
    <name type="common">Indian wild rice</name>
    <name type="synonym">Oryza sativa f. spontanea</name>
    <dbReference type="NCBI Taxonomy" id="4536"/>
    <lineage>
        <taxon>Eukaryota</taxon>
        <taxon>Viridiplantae</taxon>
        <taxon>Streptophyta</taxon>
        <taxon>Embryophyta</taxon>
        <taxon>Tracheophyta</taxon>
        <taxon>Spermatophyta</taxon>
        <taxon>Magnoliopsida</taxon>
        <taxon>Liliopsida</taxon>
        <taxon>Poales</taxon>
        <taxon>Poaceae</taxon>
        <taxon>BOP clade</taxon>
        <taxon>Oryzoideae</taxon>
        <taxon>Oryzeae</taxon>
        <taxon>Oryzinae</taxon>
        <taxon>Oryza</taxon>
    </lineage>
</organism>
<proteinExistence type="predicted"/>
<dbReference type="Proteomes" id="UP000006591">
    <property type="component" value="Chromosome 5"/>
</dbReference>
<dbReference type="AlphaFoldDB" id="A0A0E0HA62"/>
<dbReference type="HOGENOM" id="CLU_2201236_0_0_1"/>
<dbReference type="Gramene" id="ONIVA05G05230.1">
    <property type="protein sequence ID" value="ONIVA05G05230.1"/>
    <property type="gene ID" value="ONIVA05G05230"/>
</dbReference>
<name>A0A0E0HA62_ORYNI</name>
<accession>A0A0E0HA62</accession>
<protein>
    <submittedName>
        <fullName evidence="2">Uncharacterized protein</fullName>
    </submittedName>
</protein>
<reference evidence="2" key="2">
    <citation type="submission" date="2018-04" db="EMBL/GenBank/DDBJ databases">
        <title>OnivRS2 (Oryza nivara Reference Sequence Version 2).</title>
        <authorList>
            <person name="Zhang J."/>
            <person name="Kudrna D."/>
            <person name="Lee S."/>
            <person name="Talag J."/>
            <person name="Rajasekar S."/>
            <person name="Welchert J."/>
            <person name="Hsing Y.-I."/>
            <person name="Wing R.A."/>
        </authorList>
    </citation>
    <scope>NUCLEOTIDE SEQUENCE [LARGE SCALE GENOMIC DNA]</scope>
    <source>
        <strain evidence="2">SL10</strain>
    </source>
</reference>
<feature type="region of interest" description="Disordered" evidence="1">
    <location>
        <begin position="87"/>
        <end position="108"/>
    </location>
</feature>
<dbReference type="EnsemblPlants" id="ONIVA05G05230.1">
    <property type="protein sequence ID" value="ONIVA05G05230.1"/>
    <property type="gene ID" value="ONIVA05G05230"/>
</dbReference>